<dbReference type="STRING" id="299467.A0A443S3U0"/>
<dbReference type="InterPro" id="IPR013320">
    <property type="entry name" value="ConA-like_dom_sf"/>
</dbReference>
<evidence type="ECO:0000259" key="4">
    <source>
        <dbReference type="PROSITE" id="PS51304"/>
    </source>
</evidence>
<name>A0A443S3U0_9ACAR</name>
<dbReference type="PANTHER" id="PTHR11346">
    <property type="entry name" value="GALECTIN"/>
    <property type="match status" value="1"/>
</dbReference>
<gene>
    <name evidence="5" type="ORF">B4U80_04098</name>
</gene>
<reference evidence="5 6" key="1">
    <citation type="journal article" date="2018" name="Gigascience">
        <title>Genomes of trombidid mites reveal novel predicted allergens and laterally-transferred genes associated with secondary metabolism.</title>
        <authorList>
            <person name="Dong X."/>
            <person name="Chaisiri K."/>
            <person name="Xia D."/>
            <person name="Armstrong S.D."/>
            <person name="Fang Y."/>
            <person name="Donnelly M.J."/>
            <person name="Kadowaki T."/>
            <person name="McGarry J.W."/>
            <person name="Darby A.C."/>
            <person name="Makepeace B.L."/>
        </authorList>
    </citation>
    <scope>NUCLEOTIDE SEQUENCE [LARGE SCALE GENOMIC DNA]</scope>
    <source>
        <strain evidence="5">UoL-UT</strain>
    </source>
</reference>
<keyword evidence="2" id="KW-0677">Repeat</keyword>
<evidence type="ECO:0000256" key="3">
    <source>
        <dbReference type="RuleBase" id="RU102079"/>
    </source>
</evidence>
<dbReference type="OrthoDB" id="5795596at2759"/>
<evidence type="ECO:0000256" key="1">
    <source>
        <dbReference type="ARBA" id="ARBA00022734"/>
    </source>
</evidence>
<dbReference type="SMART" id="SM00276">
    <property type="entry name" value="GLECT"/>
    <property type="match status" value="2"/>
</dbReference>
<dbReference type="Proteomes" id="UP000288716">
    <property type="component" value="Unassembled WGS sequence"/>
</dbReference>
<dbReference type="SMART" id="SM00908">
    <property type="entry name" value="Gal-bind_lectin"/>
    <property type="match status" value="2"/>
</dbReference>
<dbReference type="CDD" id="cd00070">
    <property type="entry name" value="GLECT"/>
    <property type="match status" value="2"/>
</dbReference>
<dbReference type="Gene3D" id="2.60.120.200">
    <property type="match status" value="2"/>
</dbReference>
<dbReference type="FunFam" id="2.60.120.200:FF:000124">
    <property type="entry name" value="Galectin-4"/>
    <property type="match status" value="1"/>
</dbReference>
<dbReference type="PANTHER" id="PTHR11346:SF147">
    <property type="entry name" value="GALECTIN"/>
    <property type="match status" value="1"/>
</dbReference>
<protein>
    <recommendedName>
        <fullName evidence="3">Galectin</fullName>
    </recommendedName>
</protein>
<dbReference type="EMBL" id="NCKV01009684">
    <property type="protein sequence ID" value="RWS22144.1"/>
    <property type="molecule type" value="Genomic_DNA"/>
</dbReference>
<organism evidence="5 6">
    <name type="scientific">Leptotrombidium deliense</name>
    <dbReference type="NCBI Taxonomy" id="299467"/>
    <lineage>
        <taxon>Eukaryota</taxon>
        <taxon>Metazoa</taxon>
        <taxon>Ecdysozoa</taxon>
        <taxon>Arthropoda</taxon>
        <taxon>Chelicerata</taxon>
        <taxon>Arachnida</taxon>
        <taxon>Acari</taxon>
        <taxon>Acariformes</taxon>
        <taxon>Trombidiformes</taxon>
        <taxon>Prostigmata</taxon>
        <taxon>Anystina</taxon>
        <taxon>Parasitengona</taxon>
        <taxon>Trombiculoidea</taxon>
        <taxon>Trombiculidae</taxon>
        <taxon>Leptotrombidium</taxon>
    </lineage>
</organism>
<dbReference type="InterPro" id="IPR044156">
    <property type="entry name" value="Galectin-like"/>
</dbReference>
<evidence type="ECO:0000313" key="6">
    <source>
        <dbReference type="Proteomes" id="UP000288716"/>
    </source>
</evidence>
<dbReference type="PROSITE" id="PS51304">
    <property type="entry name" value="GALECTIN"/>
    <property type="match status" value="2"/>
</dbReference>
<dbReference type="GO" id="GO:0030246">
    <property type="term" value="F:carbohydrate binding"/>
    <property type="evidence" value="ECO:0007669"/>
    <property type="project" value="UniProtKB-UniRule"/>
</dbReference>
<proteinExistence type="predicted"/>
<keyword evidence="1 3" id="KW-0430">Lectin</keyword>
<dbReference type="Pfam" id="PF00337">
    <property type="entry name" value="Gal-bind_lectin"/>
    <property type="match status" value="2"/>
</dbReference>
<keyword evidence="6" id="KW-1185">Reference proteome</keyword>
<evidence type="ECO:0000256" key="2">
    <source>
        <dbReference type="ARBA" id="ARBA00022737"/>
    </source>
</evidence>
<comment type="caution">
    <text evidence="5">The sequence shown here is derived from an EMBL/GenBank/DDBJ whole genome shotgun (WGS) entry which is preliminary data.</text>
</comment>
<dbReference type="InterPro" id="IPR001079">
    <property type="entry name" value="Galectin_CRD"/>
</dbReference>
<accession>A0A443S3U0</accession>
<feature type="domain" description="Galectin" evidence="4">
    <location>
        <begin position="23"/>
        <end position="150"/>
    </location>
</feature>
<dbReference type="VEuPathDB" id="VectorBase:LDEU009896"/>
<dbReference type="SUPFAM" id="SSF49899">
    <property type="entry name" value="Concanavalin A-like lectins/glucanases"/>
    <property type="match status" value="2"/>
</dbReference>
<evidence type="ECO:0000313" key="5">
    <source>
        <dbReference type="EMBL" id="RWS22144.1"/>
    </source>
</evidence>
<sequence>MTPDVLAAYPNFENIVSKIVLPFSAPIPDEPKPGLLISIFGKVQQNANKFDITLYTAKEDIAFHFNPRFKERYVVRSSRIANAWAKEEKDGTFPFSQNRAFEIVILVEEREYKVSVNGKHHSNYQHRIDVNDVKTITINGDAVIDKVIYKLETLITDTGMIYNPIMPLTHDLSGRIDVGFIAIVRGRPGSSSTRFSINLKDDTRVFFHFDVRFDQGTVVRNYHDSNWANEERDIPYFPFSNGAGFEVLIYVREDDFVVAVNGQHFVKFTHKLLPLRDIKYCSVDGDVTVTRVCYRGYE</sequence>
<dbReference type="AlphaFoldDB" id="A0A443S3U0"/>
<feature type="domain" description="Galectin" evidence="4">
    <location>
        <begin position="168"/>
        <end position="295"/>
    </location>
</feature>